<feature type="domain" description="ABC transporter" evidence="13">
    <location>
        <begin position="4"/>
        <end position="240"/>
    </location>
</feature>
<dbReference type="OrthoDB" id="8456289at2"/>
<accession>A0A256F2Z2</accession>
<dbReference type="SMART" id="SM00382">
    <property type="entry name" value="AAA"/>
    <property type="match status" value="1"/>
</dbReference>
<reference evidence="14 15" key="1">
    <citation type="submission" date="2017-07" db="EMBL/GenBank/DDBJ databases">
        <title>Phylogenetic study on the rhizospheric bacterium Ochrobactrum sp. A44.</title>
        <authorList>
            <person name="Krzyzanowska D.M."/>
            <person name="Ossowicki A."/>
            <person name="Rajewska M."/>
            <person name="Maciag T."/>
            <person name="Kaczynski Z."/>
            <person name="Czerwicka M."/>
            <person name="Jafra S."/>
        </authorList>
    </citation>
    <scope>NUCLEOTIDE SEQUENCE [LARGE SCALE GENOMIC DNA]</scope>
    <source>
        <strain evidence="14 15">DSM 7216</strain>
    </source>
</reference>
<sequence length="252" mass="27566">MSLIDLSNVSFAYSGGKTVLHGIDLTLESGSNLGIVGESGSGKTTMLKLLLGLQVATSGDVNFRGQKLNIKDRSFMRGFRRSVQAVFQDPYSSLDPRQRVFNIIAEPLRSLKIETDISQAVAQALTAVDLPEDAATRYPHEFSGGQRQRIAIARAIVANPALIIADEVVSALDLTTRARIIDLMRTLSERTTFVVVSHDIALVALLCERLIVLEKGRIVEQGNTRDILASPQHAYTRKLLTSLPRMPKVDAL</sequence>
<keyword evidence="5" id="KW-0997">Cell inner membrane</keyword>
<dbReference type="GO" id="GO:0016887">
    <property type="term" value="F:ATP hydrolysis activity"/>
    <property type="evidence" value="ECO:0007669"/>
    <property type="project" value="InterPro"/>
</dbReference>
<keyword evidence="7" id="KW-0067">ATP-binding</keyword>
<evidence type="ECO:0000256" key="1">
    <source>
        <dbReference type="ARBA" id="ARBA00004417"/>
    </source>
</evidence>
<dbReference type="CDD" id="cd03257">
    <property type="entry name" value="ABC_NikE_OppD_transporters"/>
    <property type="match status" value="1"/>
</dbReference>
<comment type="similarity">
    <text evidence="2">Belongs to the ABC transporter superfamily.</text>
</comment>
<evidence type="ECO:0000256" key="2">
    <source>
        <dbReference type="ARBA" id="ARBA00005417"/>
    </source>
</evidence>
<evidence type="ECO:0000256" key="6">
    <source>
        <dbReference type="ARBA" id="ARBA00022741"/>
    </source>
</evidence>
<dbReference type="PROSITE" id="PS50893">
    <property type="entry name" value="ABC_TRANSPORTER_2"/>
    <property type="match status" value="1"/>
</dbReference>
<dbReference type="InterPro" id="IPR013563">
    <property type="entry name" value="Oligopep_ABC_C"/>
</dbReference>
<comment type="function">
    <text evidence="12">Probably part of an ABC transporter complex that could be involved in peptide import. Probably responsible for energy coupling to the transport system.</text>
</comment>
<evidence type="ECO:0000256" key="11">
    <source>
        <dbReference type="ARBA" id="ARBA00023136"/>
    </source>
</evidence>
<dbReference type="InterPro" id="IPR027417">
    <property type="entry name" value="P-loop_NTPase"/>
</dbReference>
<dbReference type="GO" id="GO:0015031">
    <property type="term" value="P:protein transport"/>
    <property type="evidence" value="ECO:0007669"/>
    <property type="project" value="UniProtKB-KW"/>
</dbReference>
<dbReference type="Proteomes" id="UP000215590">
    <property type="component" value="Unassembled WGS sequence"/>
</dbReference>
<evidence type="ECO:0000313" key="14">
    <source>
        <dbReference type="EMBL" id="OYR08791.1"/>
    </source>
</evidence>
<dbReference type="InterPro" id="IPR050319">
    <property type="entry name" value="ABC_transp_ATP-bind"/>
</dbReference>
<dbReference type="InterPro" id="IPR003593">
    <property type="entry name" value="AAA+_ATPase"/>
</dbReference>
<organism evidence="14 15">
    <name type="scientific">Brucella thiophenivorans</name>
    <dbReference type="NCBI Taxonomy" id="571255"/>
    <lineage>
        <taxon>Bacteria</taxon>
        <taxon>Pseudomonadati</taxon>
        <taxon>Pseudomonadota</taxon>
        <taxon>Alphaproteobacteria</taxon>
        <taxon>Hyphomicrobiales</taxon>
        <taxon>Brucellaceae</taxon>
        <taxon>Brucella/Ochrobactrum group</taxon>
        <taxon>Brucella</taxon>
    </lineage>
</organism>
<dbReference type="RefSeq" id="WP_094509762.1">
    <property type="nucleotide sequence ID" value="NZ_JBHEEK010000044.1"/>
</dbReference>
<keyword evidence="11" id="KW-0472">Membrane</keyword>
<protein>
    <submittedName>
        <fullName evidence="14">ABC transporter family protein</fullName>
    </submittedName>
</protein>
<comment type="caution">
    <text evidence="14">The sequence shown here is derived from an EMBL/GenBank/DDBJ whole genome shotgun (WGS) entry which is preliminary data.</text>
</comment>
<dbReference type="PROSITE" id="PS00211">
    <property type="entry name" value="ABC_TRANSPORTER_1"/>
    <property type="match status" value="1"/>
</dbReference>
<dbReference type="PANTHER" id="PTHR43776:SF7">
    <property type="entry name" value="D,D-DIPEPTIDE TRANSPORT ATP-BINDING PROTEIN DDPF-RELATED"/>
    <property type="match status" value="1"/>
</dbReference>
<keyword evidence="10" id="KW-1278">Translocase</keyword>
<proteinExistence type="inferred from homology"/>
<dbReference type="SUPFAM" id="SSF52540">
    <property type="entry name" value="P-loop containing nucleoside triphosphate hydrolases"/>
    <property type="match status" value="1"/>
</dbReference>
<evidence type="ECO:0000256" key="8">
    <source>
        <dbReference type="ARBA" id="ARBA00022856"/>
    </source>
</evidence>
<evidence type="ECO:0000256" key="5">
    <source>
        <dbReference type="ARBA" id="ARBA00022519"/>
    </source>
</evidence>
<evidence type="ECO:0000256" key="9">
    <source>
        <dbReference type="ARBA" id="ARBA00022927"/>
    </source>
</evidence>
<comment type="subcellular location">
    <subcellularLocation>
        <location evidence="1">Cell inner membrane</location>
        <topology evidence="1">Peripheral membrane protein</topology>
    </subcellularLocation>
</comment>
<keyword evidence="4" id="KW-1003">Cell membrane</keyword>
<evidence type="ECO:0000256" key="7">
    <source>
        <dbReference type="ARBA" id="ARBA00022840"/>
    </source>
</evidence>
<keyword evidence="15" id="KW-1185">Reference proteome</keyword>
<evidence type="ECO:0000256" key="12">
    <source>
        <dbReference type="ARBA" id="ARBA00025070"/>
    </source>
</evidence>
<dbReference type="InterPro" id="IPR003439">
    <property type="entry name" value="ABC_transporter-like_ATP-bd"/>
</dbReference>
<keyword evidence="9" id="KW-0653">Protein transport</keyword>
<evidence type="ECO:0000256" key="3">
    <source>
        <dbReference type="ARBA" id="ARBA00022448"/>
    </source>
</evidence>
<evidence type="ECO:0000256" key="4">
    <source>
        <dbReference type="ARBA" id="ARBA00022475"/>
    </source>
</evidence>
<dbReference type="EMBL" id="NNRJ01000066">
    <property type="protein sequence ID" value="OYR08791.1"/>
    <property type="molecule type" value="Genomic_DNA"/>
</dbReference>
<dbReference type="PANTHER" id="PTHR43776">
    <property type="entry name" value="TRANSPORT ATP-BINDING PROTEIN"/>
    <property type="match status" value="1"/>
</dbReference>
<dbReference type="Gene3D" id="3.40.50.300">
    <property type="entry name" value="P-loop containing nucleotide triphosphate hydrolases"/>
    <property type="match status" value="1"/>
</dbReference>
<dbReference type="Pfam" id="PF00005">
    <property type="entry name" value="ABC_tran"/>
    <property type="match status" value="1"/>
</dbReference>
<name>A0A256F2Z2_9HYPH</name>
<dbReference type="Pfam" id="PF08352">
    <property type="entry name" value="oligo_HPY"/>
    <property type="match status" value="1"/>
</dbReference>
<dbReference type="GO" id="GO:0055085">
    <property type="term" value="P:transmembrane transport"/>
    <property type="evidence" value="ECO:0007669"/>
    <property type="project" value="UniProtKB-ARBA"/>
</dbReference>
<keyword evidence="8" id="KW-0571">Peptide transport</keyword>
<gene>
    <name evidence="14" type="ORF">CEV31_3953</name>
</gene>
<dbReference type="GO" id="GO:0005886">
    <property type="term" value="C:plasma membrane"/>
    <property type="evidence" value="ECO:0007669"/>
    <property type="project" value="UniProtKB-SubCell"/>
</dbReference>
<evidence type="ECO:0000256" key="10">
    <source>
        <dbReference type="ARBA" id="ARBA00022967"/>
    </source>
</evidence>
<dbReference type="GO" id="GO:0015833">
    <property type="term" value="P:peptide transport"/>
    <property type="evidence" value="ECO:0007669"/>
    <property type="project" value="UniProtKB-KW"/>
</dbReference>
<dbReference type="InterPro" id="IPR017871">
    <property type="entry name" value="ABC_transporter-like_CS"/>
</dbReference>
<dbReference type="AlphaFoldDB" id="A0A256F2Z2"/>
<keyword evidence="6" id="KW-0547">Nucleotide-binding</keyword>
<dbReference type="GO" id="GO:0005524">
    <property type="term" value="F:ATP binding"/>
    <property type="evidence" value="ECO:0007669"/>
    <property type="project" value="UniProtKB-KW"/>
</dbReference>
<evidence type="ECO:0000259" key="13">
    <source>
        <dbReference type="PROSITE" id="PS50893"/>
    </source>
</evidence>
<keyword evidence="3" id="KW-0813">Transport</keyword>
<evidence type="ECO:0000313" key="15">
    <source>
        <dbReference type="Proteomes" id="UP000215590"/>
    </source>
</evidence>